<comment type="catalytic activity">
    <reaction evidence="9">
        <text>kanamycin A + ATP = kanamycin 3'-phosphate + ADP + H(+)</text>
        <dbReference type="Rhea" id="RHEA:24256"/>
        <dbReference type="ChEBI" id="CHEBI:15378"/>
        <dbReference type="ChEBI" id="CHEBI:30616"/>
        <dbReference type="ChEBI" id="CHEBI:57909"/>
        <dbReference type="ChEBI" id="CHEBI:58214"/>
        <dbReference type="ChEBI" id="CHEBI:456216"/>
        <dbReference type="EC" id="2.7.1.95"/>
    </reaction>
</comment>
<dbReference type="AlphaFoldDB" id="A0A318J1Z2"/>
<keyword evidence="6 10" id="KW-0418">Kinase</keyword>
<evidence type="ECO:0000313" key="16">
    <source>
        <dbReference type="Proteomes" id="UP000247792"/>
    </source>
</evidence>
<keyword evidence="12" id="KW-0479">Metal-binding</keyword>
<dbReference type="GO" id="GO:0005524">
    <property type="term" value="F:ATP binding"/>
    <property type="evidence" value="ECO:0007669"/>
    <property type="project" value="UniProtKB-KW"/>
</dbReference>
<comment type="similarity">
    <text evidence="1 10">Belongs to the aminoglycoside phosphotransferase family.</text>
</comment>
<feature type="binding site" evidence="12">
    <location>
        <position position="220"/>
    </location>
    <ligand>
        <name>Mg(2+)</name>
        <dbReference type="ChEBI" id="CHEBI:18420"/>
    </ligand>
</feature>
<dbReference type="InterPro" id="IPR011009">
    <property type="entry name" value="Kinase-like_dom_sf"/>
</dbReference>
<dbReference type="GO" id="GO:0046872">
    <property type="term" value="F:metal ion binding"/>
    <property type="evidence" value="ECO:0007669"/>
    <property type="project" value="UniProtKB-KW"/>
</dbReference>
<feature type="region of interest" description="Disordered" evidence="13">
    <location>
        <begin position="1"/>
        <end position="21"/>
    </location>
</feature>
<evidence type="ECO:0000256" key="6">
    <source>
        <dbReference type="ARBA" id="ARBA00022777"/>
    </source>
</evidence>
<dbReference type="PANTHER" id="PTHR21310">
    <property type="entry name" value="AMINOGLYCOSIDE PHOSPHOTRANSFERASE-RELATED-RELATED"/>
    <property type="match status" value="1"/>
</dbReference>
<dbReference type="PANTHER" id="PTHR21310:SF41">
    <property type="entry name" value="3'-PHOSPHOTRANSFERASE, PUTATIVE-RELATED"/>
    <property type="match status" value="1"/>
</dbReference>
<comment type="caution">
    <text evidence="15">The sequence shown here is derived from an EMBL/GenBank/DDBJ whole genome shotgun (WGS) entry which is preliminary data.</text>
</comment>
<dbReference type="InterPro" id="IPR002575">
    <property type="entry name" value="Aminoglycoside_PTrfase"/>
</dbReference>
<dbReference type="RefSeq" id="WP_245937018.1">
    <property type="nucleotide sequence ID" value="NZ_QJKB01000007.1"/>
</dbReference>
<sequence>MFAFPDPVPEKSAMTPETTNSLPPSIKHFIADATLATDEVGASPCQVYQFSKGNERFFLKTSTPVYAPTTYSVLREARAIEWLTGRIKVPELVLLAENEYGEAMITRAVPARPLADRIHAGQPVTHLFQEALRQLQGLSIKDCPLHAGAAFRLKELEYLISKGLHEQEYELDQWPGVHSEQDLLRLLHASLPEEDLVFAHGDLGDSNLFVDDKDQIYFLDLGRAGLADRWMDIAFVHRNLREDVSEKVADEFIKSLPYADVPAKREFFMQLDELF</sequence>
<dbReference type="PIRSF" id="PIRSF000706">
    <property type="entry name" value="Kanamycin_kin"/>
    <property type="match status" value="1"/>
</dbReference>
<keyword evidence="8 10" id="KW-0046">Antibiotic resistance</keyword>
<evidence type="ECO:0000256" key="10">
    <source>
        <dbReference type="PIRNR" id="PIRNR000706"/>
    </source>
</evidence>
<evidence type="ECO:0000256" key="1">
    <source>
        <dbReference type="ARBA" id="ARBA00006219"/>
    </source>
</evidence>
<feature type="domain" description="Aminoglycoside phosphotransferase" evidence="14">
    <location>
        <begin position="46"/>
        <end position="255"/>
    </location>
</feature>
<evidence type="ECO:0000256" key="4">
    <source>
        <dbReference type="ARBA" id="ARBA00022679"/>
    </source>
</evidence>
<evidence type="ECO:0000256" key="3">
    <source>
        <dbReference type="ARBA" id="ARBA00017903"/>
    </source>
</evidence>
<evidence type="ECO:0000256" key="2">
    <source>
        <dbReference type="ARBA" id="ARBA00012193"/>
    </source>
</evidence>
<dbReference type="InterPro" id="IPR024165">
    <property type="entry name" value="Kan/Strep_kinase"/>
</dbReference>
<protein>
    <recommendedName>
        <fullName evidence="3">Aminoglycoside 3'-phosphotransferase</fullName>
        <ecNumber evidence="2">2.7.1.95</ecNumber>
    </recommendedName>
</protein>
<evidence type="ECO:0000259" key="14">
    <source>
        <dbReference type="Pfam" id="PF01636"/>
    </source>
</evidence>
<evidence type="ECO:0000256" key="12">
    <source>
        <dbReference type="PIRSR" id="PIRSR000706-2"/>
    </source>
</evidence>
<dbReference type="EC" id="2.7.1.95" evidence="2"/>
<evidence type="ECO:0000313" key="15">
    <source>
        <dbReference type="EMBL" id="PXX41414.1"/>
    </source>
</evidence>
<feature type="binding site" evidence="12">
    <location>
        <position position="207"/>
    </location>
    <ligand>
        <name>Mg(2+)</name>
        <dbReference type="ChEBI" id="CHEBI:18420"/>
    </ligand>
</feature>
<dbReference type="InterPro" id="IPR051678">
    <property type="entry name" value="AGP_Transferase"/>
</dbReference>
<accession>A0A318J1Z2</accession>
<keyword evidence="16" id="KW-1185">Reference proteome</keyword>
<dbReference type="EMBL" id="QJKB01000007">
    <property type="protein sequence ID" value="PXX41414.1"/>
    <property type="molecule type" value="Genomic_DNA"/>
</dbReference>
<dbReference type="GO" id="GO:0046677">
    <property type="term" value="P:response to antibiotic"/>
    <property type="evidence" value="ECO:0007669"/>
    <property type="project" value="UniProtKB-KW"/>
</dbReference>
<dbReference type="GO" id="GO:0008910">
    <property type="term" value="F:kanamycin kinase activity"/>
    <property type="evidence" value="ECO:0007669"/>
    <property type="project" value="UniProtKB-EC"/>
</dbReference>
<dbReference type="Gene3D" id="3.90.1200.10">
    <property type="match status" value="1"/>
</dbReference>
<name>A0A318J1Z2_9BURK</name>
<evidence type="ECO:0000256" key="7">
    <source>
        <dbReference type="ARBA" id="ARBA00022840"/>
    </source>
</evidence>
<keyword evidence="5 10" id="KW-0547">Nucleotide-binding</keyword>
<keyword evidence="7 10" id="KW-0067">ATP-binding</keyword>
<dbReference type="Proteomes" id="UP000247792">
    <property type="component" value="Unassembled WGS sequence"/>
</dbReference>
<dbReference type="Gene3D" id="3.30.200.20">
    <property type="entry name" value="Phosphorylase Kinase, domain 1"/>
    <property type="match status" value="1"/>
</dbReference>
<organism evidence="15 16">
    <name type="scientific">Undibacterium pigrum</name>
    <dbReference type="NCBI Taxonomy" id="401470"/>
    <lineage>
        <taxon>Bacteria</taxon>
        <taxon>Pseudomonadati</taxon>
        <taxon>Pseudomonadota</taxon>
        <taxon>Betaproteobacteria</taxon>
        <taxon>Burkholderiales</taxon>
        <taxon>Oxalobacteraceae</taxon>
        <taxon>Undibacterium</taxon>
    </lineage>
</organism>
<dbReference type="NCBIfam" id="NF033068">
    <property type="entry name" value="APH_3p"/>
    <property type="match status" value="1"/>
</dbReference>
<evidence type="ECO:0000256" key="8">
    <source>
        <dbReference type="ARBA" id="ARBA00023251"/>
    </source>
</evidence>
<keyword evidence="12" id="KW-0460">Magnesium</keyword>
<evidence type="ECO:0000256" key="5">
    <source>
        <dbReference type="ARBA" id="ARBA00022741"/>
    </source>
</evidence>
<gene>
    <name evidence="15" type="ORF">DFR42_10765</name>
</gene>
<reference evidence="15 16" key="1">
    <citation type="submission" date="2018-05" db="EMBL/GenBank/DDBJ databases">
        <title>Genomic Encyclopedia of Type Strains, Phase IV (KMG-IV): sequencing the most valuable type-strain genomes for metagenomic binning, comparative biology and taxonomic classification.</title>
        <authorList>
            <person name="Goeker M."/>
        </authorList>
    </citation>
    <scope>NUCLEOTIDE SEQUENCE [LARGE SCALE GENOMIC DNA]</scope>
    <source>
        <strain evidence="15 16">DSM 19792</strain>
    </source>
</reference>
<proteinExistence type="inferred from homology"/>
<feature type="active site" description="Proton acceptor" evidence="11">
    <location>
        <position position="202"/>
    </location>
</feature>
<evidence type="ECO:0000256" key="9">
    <source>
        <dbReference type="ARBA" id="ARBA00048925"/>
    </source>
</evidence>
<dbReference type="SUPFAM" id="SSF56112">
    <property type="entry name" value="Protein kinase-like (PK-like)"/>
    <property type="match status" value="1"/>
</dbReference>
<dbReference type="CDD" id="cd05150">
    <property type="entry name" value="APH"/>
    <property type="match status" value="1"/>
</dbReference>
<evidence type="ECO:0000256" key="13">
    <source>
        <dbReference type="SAM" id="MobiDB-lite"/>
    </source>
</evidence>
<evidence type="ECO:0000256" key="11">
    <source>
        <dbReference type="PIRSR" id="PIRSR000706-1"/>
    </source>
</evidence>
<keyword evidence="4 10" id="KW-0808">Transferase</keyword>
<dbReference type="Pfam" id="PF01636">
    <property type="entry name" value="APH"/>
    <property type="match status" value="1"/>
</dbReference>